<dbReference type="GO" id="GO:0006364">
    <property type="term" value="P:rRNA processing"/>
    <property type="evidence" value="ECO:0007669"/>
    <property type="project" value="InterPro"/>
</dbReference>
<accession>A0A9D4SMD8</accession>
<keyword evidence="3" id="KW-0175">Coiled coil</keyword>
<dbReference type="Pfam" id="PF25121">
    <property type="entry name" value="RRM_ESF1"/>
    <property type="match status" value="1"/>
</dbReference>
<protein>
    <submittedName>
        <fullName evidence="8">Esf1-like protein</fullName>
    </submittedName>
</protein>
<comment type="caution">
    <text evidence="8">The sequence shown here is derived from an EMBL/GenBank/DDBJ whole genome shotgun (WGS) entry which is preliminary data.</text>
</comment>
<feature type="compositionally biased region" description="Acidic residues" evidence="5">
    <location>
        <begin position="466"/>
        <end position="486"/>
    </location>
</feature>
<dbReference type="AlphaFoldDB" id="A0A9D4SMD8"/>
<name>A0A9D4SMD8_DERFA</name>
<evidence type="ECO:0000256" key="4">
    <source>
        <dbReference type="ARBA" id="ARBA00023242"/>
    </source>
</evidence>
<evidence type="ECO:0000256" key="3">
    <source>
        <dbReference type="ARBA" id="ARBA00023054"/>
    </source>
</evidence>
<comment type="subcellular location">
    <subcellularLocation>
        <location evidence="1">Nucleus</location>
        <location evidence="1">Nucleolus</location>
    </subcellularLocation>
</comment>
<evidence type="ECO:0000256" key="2">
    <source>
        <dbReference type="ARBA" id="ARBA00009087"/>
    </source>
</evidence>
<feature type="region of interest" description="Disordered" evidence="5">
    <location>
        <begin position="115"/>
        <end position="152"/>
    </location>
</feature>
<feature type="compositionally biased region" description="Basic and acidic residues" evidence="5">
    <location>
        <begin position="447"/>
        <end position="465"/>
    </location>
</feature>
<dbReference type="InterPro" id="IPR056750">
    <property type="entry name" value="RRM_ESF1"/>
</dbReference>
<dbReference type="Pfam" id="PF08159">
    <property type="entry name" value="NUC153"/>
    <property type="match status" value="1"/>
</dbReference>
<evidence type="ECO:0000256" key="5">
    <source>
        <dbReference type="SAM" id="MobiDB-lite"/>
    </source>
</evidence>
<dbReference type="Proteomes" id="UP000828236">
    <property type="component" value="Unassembled WGS sequence"/>
</dbReference>
<dbReference type="GO" id="GO:0005730">
    <property type="term" value="C:nucleolus"/>
    <property type="evidence" value="ECO:0007669"/>
    <property type="project" value="UniProtKB-SubCell"/>
</dbReference>
<dbReference type="GO" id="GO:0003723">
    <property type="term" value="F:RNA binding"/>
    <property type="evidence" value="ECO:0007669"/>
    <property type="project" value="TreeGrafter"/>
</dbReference>
<evidence type="ECO:0000259" key="7">
    <source>
        <dbReference type="Pfam" id="PF25121"/>
    </source>
</evidence>
<feature type="domain" description="NUC153" evidence="6">
    <location>
        <begin position="580"/>
        <end position="606"/>
    </location>
</feature>
<gene>
    <name evidence="8" type="ORF">HUG17_2003</name>
</gene>
<dbReference type="InterPro" id="IPR012580">
    <property type="entry name" value="NUC153"/>
</dbReference>
<dbReference type="PANTHER" id="PTHR12202:SF0">
    <property type="entry name" value="ESF1 HOMOLOG"/>
    <property type="match status" value="1"/>
</dbReference>
<feature type="compositionally biased region" description="Basic and acidic residues" evidence="5">
    <location>
        <begin position="487"/>
        <end position="496"/>
    </location>
</feature>
<keyword evidence="4" id="KW-0539">Nucleus</keyword>
<feature type="domain" description="ESF1 RRM" evidence="7">
    <location>
        <begin position="169"/>
        <end position="340"/>
    </location>
</feature>
<evidence type="ECO:0000313" key="8">
    <source>
        <dbReference type="EMBL" id="KAH7646465.1"/>
    </source>
</evidence>
<proteinExistence type="inferred from homology"/>
<feature type="region of interest" description="Disordered" evidence="5">
    <location>
        <begin position="558"/>
        <end position="580"/>
    </location>
</feature>
<organism evidence="8">
    <name type="scientific">Dermatophagoides farinae</name>
    <name type="common">American house dust mite</name>
    <dbReference type="NCBI Taxonomy" id="6954"/>
    <lineage>
        <taxon>Eukaryota</taxon>
        <taxon>Metazoa</taxon>
        <taxon>Ecdysozoa</taxon>
        <taxon>Arthropoda</taxon>
        <taxon>Chelicerata</taxon>
        <taxon>Arachnida</taxon>
        <taxon>Acari</taxon>
        <taxon>Acariformes</taxon>
        <taxon>Sarcoptiformes</taxon>
        <taxon>Astigmata</taxon>
        <taxon>Psoroptidia</taxon>
        <taxon>Analgoidea</taxon>
        <taxon>Pyroglyphidae</taxon>
        <taxon>Dermatophagoidinae</taxon>
        <taxon>Dermatophagoides</taxon>
    </lineage>
</organism>
<evidence type="ECO:0000259" key="6">
    <source>
        <dbReference type="Pfam" id="PF08159"/>
    </source>
</evidence>
<evidence type="ECO:0000256" key="1">
    <source>
        <dbReference type="ARBA" id="ARBA00004604"/>
    </source>
</evidence>
<comment type="similarity">
    <text evidence="2">Belongs to the ESF1 family.</text>
</comment>
<feature type="region of interest" description="Disordered" evidence="5">
    <location>
        <begin position="237"/>
        <end position="269"/>
    </location>
</feature>
<reference evidence="8" key="1">
    <citation type="submission" date="2020-06" db="EMBL/GenBank/DDBJ databases">
        <authorList>
            <person name="Ji K."/>
            <person name="Li J."/>
        </authorList>
    </citation>
    <scope>NUCLEOTIDE SEQUENCE</scope>
    <source>
        <strain evidence="8">JKM2019</strain>
        <tissue evidence="8">Whole body</tissue>
    </source>
</reference>
<dbReference type="InterPro" id="IPR039754">
    <property type="entry name" value="Esf1"/>
</dbReference>
<feature type="compositionally biased region" description="Acidic residues" evidence="5">
    <location>
        <begin position="122"/>
        <end position="152"/>
    </location>
</feature>
<dbReference type="EMBL" id="SDOV01000001">
    <property type="protein sequence ID" value="KAH7646465.1"/>
    <property type="molecule type" value="Genomic_DNA"/>
</dbReference>
<feature type="region of interest" description="Disordered" evidence="5">
    <location>
        <begin position="437"/>
        <end position="519"/>
    </location>
</feature>
<sequence>MANKNKKDEIDDRFAKVYQDPRFRTLRKKDKMLKIDKRFKSMFTDDKFTLKYSMDKRGKPKNHLIAEDYKEFYQLDDEGIDEPKEQEKIDEKTEDIIDRKNDFKMAHEFGYHRGLKIKTNDNDDDDDQEGEEDESSSSSSESEDDVDDEELEHDWGELDKDAQQIDHSTSRIAICNADWDRINAQDLYILLNSFKRNTGTIHSVRIYYSKFGEERLQVEEEKGPSDFIFGKGQKVAEIDDDDDDDNEQQIDQLDDNDDGEDENEDEEIKDPNTVEKLRKYQLERLKYFYAVIECDSAETAESICNELDGLEYESSSTLLDIRFIPDDMDFDDVRLKEECTTMPTSSTYKAPSFTNTALQQSTVKITWDETDPRRKEAFNKAFEENNENDIKTYLATSSDDDDDENDTTTINIDENMQENDKINKYKDLLLSLEKENEKEDFDMEVTWDPKLKSKTENLLNKRTESNDSDEINLEESVSELDDEKEEIDFPKIENSKRNKKRQKNKFDVNEVEPQNPENDANLELLMMDVDETNNNSSEQKRKHFNYKNIVEKYNAKTKTDSVDDDDDDDDDDGFKFNPDDNRFSSIYESHLYNVDQSDPQFKRTKAFEQILAKQKQKARRMVENESEFMMNKSNIGNTKSVNLNNLVDKIKNKAKVQFKKERPTKSTMIMKNQRYNVNKKFKS</sequence>
<reference evidence="8" key="2">
    <citation type="journal article" date="2021" name="World Allergy Organ. J.">
        <title>Chromosome-level assembly of Dermatophagoides farinae genome and transcriptome reveals two novel allergens Der f 37 and Der f 39.</title>
        <authorList>
            <person name="Chen J."/>
            <person name="Cai Z."/>
            <person name="Fan D."/>
            <person name="Hu J."/>
            <person name="Hou Y."/>
            <person name="He Y."/>
            <person name="Zhang Z."/>
            <person name="Zhao Z."/>
            <person name="Gao P."/>
            <person name="Hu W."/>
            <person name="Sun J."/>
            <person name="Li J."/>
            <person name="Ji K."/>
        </authorList>
    </citation>
    <scope>NUCLEOTIDE SEQUENCE</scope>
    <source>
        <strain evidence="8">JKM2019</strain>
    </source>
</reference>
<feature type="compositionally biased region" description="Acidic residues" evidence="5">
    <location>
        <begin position="562"/>
        <end position="572"/>
    </location>
</feature>
<dbReference type="PANTHER" id="PTHR12202">
    <property type="entry name" value="ESF1 HOMOLOG"/>
    <property type="match status" value="1"/>
</dbReference>
<feature type="compositionally biased region" description="Acidic residues" evidence="5">
    <location>
        <begin position="238"/>
        <end position="268"/>
    </location>
</feature>